<dbReference type="PANTHER" id="PTHR47843">
    <property type="entry name" value="BTB DOMAIN-CONTAINING PROTEIN-RELATED"/>
    <property type="match status" value="1"/>
</dbReference>
<evidence type="ECO:0000313" key="2">
    <source>
        <dbReference type="EMBL" id="KAF2111663.1"/>
    </source>
</evidence>
<dbReference type="Pfam" id="PF00651">
    <property type="entry name" value="BTB"/>
    <property type="match status" value="1"/>
</dbReference>
<dbReference type="InterPro" id="IPR011333">
    <property type="entry name" value="SKP1/BTB/POZ_sf"/>
</dbReference>
<evidence type="ECO:0000259" key="1">
    <source>
        <dbReference type="PROSITE" id="PS50097"/>
    </source>
</evidence>
<proteinExistence type="predicted"/>
<accession>A0A6A5YXV1</accession>
<reference evidence="2" key="1">
    <citation type="journal article" date="2020" name="Stud. Mycol.">
        <title>101 Dothideomycetes genomes: a test case for predicting lifestyles and emergence of pathogens.</title>
        <authorList>
            <person name="Haridas S."/>
            <person name="Albert R."/>
            <person name="Binder M."/>
            <person name="Bloem J."/>
            <person name="Labutti K."/>
            <person name="Salamov A."/>
            <person name="Andreopoulos B."/>
            <person name="Baker S."/>
            <person name="Barry K."/>
            <person name="Bills G."/>
            <person name="Bluhm B."/>
            <person name="Cannon C."/>
            <person name="Castanera R."/>
            <person name="Culley D."/>
            <person name="Daum C."/>
            <person name="Ezra D."/>
            <person name="Gonzalez J."/>
            <person name="Henrissat B."/>
            <person name="Kuo A."/>
            <person name="Liang C."/>
            <person name="Lipzen A."/>
            <person name="Lutzoni F."/>
            <person name="Magnuson J."/>
            <person name="Mondo S."/>
            <person name="Nolan M."/>
            <person name="Ohm R."/>
            <person name="Pangilinan J."/>
            <person name="Park H.-J."/>
            <person name="Ramirez L."/>
            <person name="Alfaro M."/>
            <person name="Sun H."/>
            <person name="Tritt A."/>
            <person name="Yoshinaga Y."/>
            <person name="Zwiers L.-H."/>
            <person name="Turgeon B."/>
            <person name="Goodwin S."/>
            <person name="Spatafora J."/>
            <person name="Crous P."/>
            <person name="Grigoriev I."/>
        </authorList>
    </citation>
    <scope>NUCLEOTIDE SEQUENCE</scope>
    <source>
        <strain evidence="2">CBS 627.86</strain>
    </source>
</reference>
<dbReference type="Gene3D" id="3.30.710.10">
    <property type="entry name" value="Potassium Channel Kv1.1, Chain A"/>
    <property type="match status" value="1"/>
</dbReference>
<gene>
    <name evidence="2" type="ORF">BDV96DRAFT_649643</name>
</gene>
<dbReference type="InterPro" id="IPR000210">
    <property type="entry name" value="BTB/POZ_dom"/>
</dbReference>
<dbReference type="AlphaFoldDB" id="A0A6A5YXV1"/>
<protein>
    <recommendedName>
        <fullName evidence="1">BTB domain-containing protein</fullName>
    </recommendedName>
</protein>
<keyword evidence="3" id="KW-1185">Reference proteome</keyword>
<feature type="domain" description="BTB" evidence="1">
    <location>
        <begin position="21"/>
        <end position="92"/>
    </location>
</feature>
<dbReference type="SUPFAM" id="SSF54695">
    <property type="entry name" value="POZ domain"/>
    <property type="match status" value="1"/>
</dbReference>
<dbReference type="OrthoDB" id="194443at2759"/>
<sequence length="249" mass="28905">MASKIDSERDTTLSLLHGPSIEVKVISESGFERKWSLSKALLLTHSGYFRRACRDDTFQEGINNQVELKDFEPEVFLLFIEFMLYGRYSSKDDLQDFLKIRDSAMAWVLGDYLDATEFKNCAMRDLYAIYCPGEGLAPKSGIGPAAIYFVCSKTMSSSHLWHFFKDVTVAYWHDEKVVAYYSQAEREDWSAVWDIHREFRDDLMYLLNQTQSEREEQISSLEYYIDLEHTVSLIFSPHNVTPLSQASFD</sequence>
<evidence type="ECO:0000313" key="3">
    <source>
        <dbReference type="Proteomes" id="UP000799770"/>
    </source>
</evidence>
<name>A0A6A5YXV1_9PLEO</name>
<dbReference type="PROSITE" id="PS50097">
    <property type="entry name" value="BTB"/>
    <property type="match status" value="1"/>
</dbReference>
<organism evidence="2 3">
    <name type="scientific">Lophiotrema nucula</name>
    <dbReference type="NCBI Taxonomy" id="690887"/>
    <lineage>
        <taxon>Eukaryota</taxon>
        <taxon>Fungi</taxon>
        <taxon>Dikarya</taxon>
        <taxon>Ascomycota</taxon>
        <taxon>Pezizomycotina</taxon>
        <taxon>Dothideomycetes</taxon>
        <taxon>Pleosporomycetidae</taxon>
        <taxon>Pleosporales</taxon>
        <taxon>Lophiotremataceae</taxon>
        <taxon>Lophiotrema</taxon>
    </lineage>
</organism>
<dbReference type="EMBL" id="ML977333">
    <property type="protein sequence ID" value="KAF2111663.1"/>
    <property type="molecule type" value="Genomic_DNA"/>
</dbReference>
<dbReference type="PANTHER" id="PTHR47843:SF2">
    <property type="entry name" value="BTB DOMAIN-CONTAINING PROTEIN"/>
    <property type="match status" value="1"/>
</dbReference>
<dbReference type="CDD" id="cd18186">
    <property type="entry name" value="BTB_POZ_ZBTB_KLHL-like"/>
    <property type="match status" value="1"/>
</dbReference>
<dbReference type="Proteomes" id="UP000799770">
    <property type="component" value="Unassembled WGS sequence"/>
</dbReference>